<reference evidence="5 6" key="1">
    <citation type="submission" date="2018-02" db="EMBL/GenBank/DDBJ databases">
        <title>Comparative genomes isolates from brazilian mangrove.</title>
        <authorList>
            <person name="Araujo J.E."/>
            <person name="Taketani R.G."/>
            <person name="Silva M.C.P."/>
            <person name="Loureco M.V."/>
            <person name="Andreote F.D."/>
        </authorList>
    </citation>
    <scope>NUCLEOTIDE SEQUENCE [LARGE SCALE GENOMIC DNA]</scope>
    <source>
        <strain evidence="5 6">Hex-1 MGV</strain>
    </source>
</reference>
<dbReference type="Pfam" id="PF12833">
    <property type="entry name" value="HTH_18"/>
    <property type="match status" value="1"/>
</dbReference>
<feature type="domain" description="HTH araC/xylS-type" evidence="4">
    <location>
        <begin position="232"/>
        <end position="333"/>
    </location>
</feature>
<dbReference type="PROSITE" id="PS01124">
    <property type="entry name" value="HTH_ARAC_FAMILY_2"/>
    <property type="match status" value="1"/>
</dbReference>
<organism evidence="5 6">
    <name type="scientific">Blastopirellula marina</name>
    <dbReference type="NCBI Taxonomy" id="124"/>
    <lineage>
        <taxon>Bacteria</taxon>
        <taxon>Pseudomonadati</taxon>
        <taxon>Planctomycetota</taxon>
        <taxon>Planctomycetia</taxon>
        <taxon>Pirellulales</taxon>
        <taxon>Pirellulaceae</taxon>
        <taxon>Blastopirellula</taxon>
    </lineage>
</organism>
<dbReference type="AlphaFoldDB" id="A0A2S8G053"/>
<protein>
    <recommendedName>
        <fullName evidence="4">HTH araC/xylS-type domain-containing protein</fullName>
    </recommendedName>
</protein>
<evidence type="ECO:0000313" key="5">
    <source>
        <dbReference type="EMBL" id="PQO37700.1"/>
    </source>
</evidence>
<name>A0A2S8G053_9BACT</name>
<evidence type="ECO:0000256" key="3">
    <source>
        <dbReference type="ARBA" id="ARBA00023163"/>
    </source>
</evidence>
<dbReference type="PANTHER" id="PTHR46796">
    <property type="entry name" value="HTH-TYPE TRANSCRIPTIONAL ACTIVATOR RHAS-RELATED"/>
    <property type="match status" value="1"/>
</dbReference>
<comment type="caution">
    <text evidence="5">The sequence shown here is derived from an EMBL/GenBank/DDBJ whole genome shotgun (WGS) entry which is preliminary data.</text>
</comment>
<dbReference type="PROSITE" id="PS00041">
    <property type="entry name" value="HTH_ARAC_FAMILY_1"/>
    <property type="match status" value="1"/>
</dbReference>
<dbReference type="EMBL" id="PUHY01000005">
    <property type="protein sequence ID" value="PQO37700.1"/>
    <property type="molecule type" value="Genomic_DNA"/>
</dbReference>
<dbReference type="SMART" id="SM00342">
    <property type="entry name" value="HTH_ARAC"/>
    <property type="match status" value="1"/>
</dbReference>
<dbReference type="InterPro" id="IPR018062">
    <property type="entry name" value="HTH_AraC-typ_CS"/>
</dbReference>
<dbReference type="InterPro" id="IPR018060">
    <property type="entry name" value="HTH_AraC"/>
</dbReference>
<evidence type="ECO:0000259" key="4">
    <source>
        <dbReference type="PROSITE" id="PS01124"/>
    </source>
</evidence>
<evidence type="ECO:0000256" key="1">
    <source>
        <dbReference type="ARBA" id="ARBA00023015"/>
    </source>
</evidence>
<keyword evidence="3" id="KW-0804">Transcription</keyword>
<accession>A0A2S8G053</accession>
<dbReference type="InterPro" id="IPR050204">
    <property type="entry name" value="AraC_XylS_family_regulators"/>
</dbReference>
<dbReference type="Proteomes" id="UP000238322">
    <property type="component" value="Unassembled WGS sequence"/>
</dbReference>
<sequence length="351" mass="40055">MCDRYDSIETSHLTTTIPKLKGKSLMMADTFREFEAYASAIEDADLRLMLPKLGQPRWELCSFHLGEIHLQYGSEWSGIIAEGASRSDGQILFVPLHGDYRTNGIPLENHSVFLIDAASEFTISVFKQHAWCSVYLPWHLLTGSSHEIEYLRASSARHQVTRLPSDEIASTRRLLIQLQRMVRNQPSALTSTFLSTLVRREMVSLWRRLHTIACEPVSQTGRPLLHRNDLIRTVRQLIESQPNESLTIDDLVSATRVSERTLRSIFLEFYGLPPQRYLMIRRLNQAHATLRSADPETTTVTNIAARYGFWHFGRFAGAYGKLFGETPSATLHARERTQESFWIGGSYVDVD</sequence>
<evidence type="ECO:0000256" key="2">
    <source>
        <dbReference type="ARBA" id="ARBA00023125"/>
    </source>
</evidence>
<dbReference type="GO" id="GO:0043565">
    <property type="term" value="F:sequence-specific DNA binding"/>
    <property type="evidence" value="ECO:0007669"/>
    <property type="project" value="InterPro"/>
</dbReference>
<dbReference type="Gene3D" id="1.10.10.60">
    <property type="entry name" value="Homeodomain-like"/>
    <property type="match status" value="1"/>
</dbReference>
<keyword evidence="1" id="KW-0805">Transcription regulation</keyword>
<keyword evidence="2" id="KW-0238">DNA-binding</keyword>
<dbReference type="InterPro" id="IPR009057">
    <property type="entry name" value="Homeodomain-like_sf"/>
</dbReference>
<dbReference type="GO" id="GO:0003700">
    <property type="term" value="F:DNA-binding transcription factor activity"/>
    <property type="evidence" value="ECO:0007669"/>
    <property type="project" value="InterPro"/>
</dbReference>
<dbReference type="PANTHER" id="PTHR46796:SF12">
    <property type="entry name" value="HTH-TYPE DNA-BINDING TRANSCRIPTIONAL ACTIVATOR EUTR"/>
    <property type="match status" value="1"/>
</dbReference>
<gene>
    <name evidence="5" type="ORF">C5Y83_07070</name>
</gene>
<proteinExistence type="predicted"/>
<dbReference type="SUPFAM" id="SSF46689">
    <property type="entry name" value="Homeodomain-like"/>
    <property type="match status" value="2"/>
</dbReference>
<evidence type="ECO:0000313" key="6">
    <source>
        <dbReference type="Proteomes" id="UP000238322"/>
    </source>
</evidence>